<evidence type="ECO:0000313" key="1">
    <source>
        <dbReference type="EMBL" id="CAB3263318.1"/>
    </source>
</evidence>
<reference evidence="1" key="1">
    <citation type="submission" date="2020-04" db="EMBL/GenBank/DDBJ databases">
        <authorList>
            <person name="Neveu A P."/>
        </authorList>
    </citation>
    <scope>NUCLEOTIDE SEQUENCE</scope>
    <source>
        <tissue evidence="1">Whole embryo</tissue>
    </source>
</reference>
<name>A0A6F9DK07_9ASCI</name>
<sequence length="705" mass="80378">MALSLTKLKSDCKMPETSMLLVKNWVETLLEQTVRCVIGGIKSHVEVTQEIENVFEIGMGLANPFHAIETQSQRNQLLPCLVMPRKVVLFEEPRSGIKQGHVSHSLQFVPLIEQLQSVLQNSSLYQSLQIPTSTTPCMKPLMYENFMDGLYGQHHPLFALNLKTIQLLFYYDGFEVVNPLGSKTGTHHMGGIYFLILNVHPKYTSCLKRIFLHTIFYTADLKKPEIGWPKILEPLNQDLRILEQQGVEAFINGQKVTLKGSIAQISLDNLAAHSLFGFTEKFSGHTTYVSRYCLCQGADIQNKNSYRQCFLRTKETYNNSLFQSCNSGKPHKGIKAACSLHSTFFHPIDNFSADIHHDLLEGAVPYVLKLTLQKLIIKKRYLTLEEFNAKLQCFMYGTDEKNKPSLITWNKLTDESRNLRQSASQCWCLARLLPILIGNYIPEQDVYWRTFVVFLHILDIVCAPRISDSSVVELEITIKEFFNEFKLHYPQNTIIPKMHYMVLYPHFIQQIGPLIHFSCMRFESKHKVLKTIVSTGNNYINVPHSIAIRHQVELATKLANSDIFSDEMIVSNGNVISTKIAFKECNSLPTSVLDVTQASSISVCGIKYSPMLIICASVDQNLVPTFMQIFSVYTDGESVWLKGCKLNSQCYDEHFHAWAVAKTDNYMWLLQCNLLYPQTMSLLIPCGSYQNFVRPKFLLEVTNSA</sequence>
<accession>A0A6F9DK07</accession>
<dbReference type="PANTHER" id="PTHR46579:SF1">
    <property type="entry name" value="F5_8 TYPE C DOMAIN-CONTAINING PROTEIN"/>
    <property type="match status" value="1"/>
</dbReference>
<gene>
    <name evidence="1" type="primary">LOC108950651-001</name>
</gene>
<proteinExistence type="evidence at transcript level"/>
<dbReference type="EMBL" id="LR787456">
    <property type="protein sequence ID" value="CAB3263318.1"/>
    <property type="molecule type" value="mRNA"/>
</dbReference>
<dbReference type="AlphaFoldDB" id="A0A6F9DK07"/>
<organism evidence="1">
    <name type="scientific">Phallusia mammillata</name>
    <dbReference type="NCBI Taxonomy" id="59560"/>
    <lineage>
        <taxon>Eukaryota</taxon>
        <taxon>Metazoa</taxon>
        <taxon>Chordata</taxon>
        <taxon>Tunicata</taxon>
        <taxon>Ascidiacea</taxon>
        <taxon>Phlebobranchia</taxon>
        <taxon>Ascidiidae</taxon>
        <taxon>Phallusia</taxon>
    </lineage>
</organism>
<protein>
    <submittedName>
        <fullName evidence="1">Uncharacterized protein LOC108950651</fullName>
    </submittedName>
</protein>
<dbReference type="PANTHER" id="PTHR46579">
    <property type="entry name" value="F5/8 TYPE C DOMAIN-CONTAINING PROTEIN-RELATED"/>
    <property type="match status" value="1"/>
</dbReference>